<accession>A0A1F6UP92</accession>
<feature type="transmembrane region" description="Helical" evidence="1">
    <location>
        <begin position="20"/>
        <end position="48"/>
    </location>
</feature>
<dbReference type="Proteomes" id="UP000177950">
    <property type="component" value="Unassembled WGS sequence"/>
</dbReference>
<keyword evidence="1" id="KW-1133">Transmembrane helix</keyword>
<evidence type="ECO:0000313" key="3">
    <source>
        <dbReference type="Proteomes" id="UP000177950"/>
    </source>
</evidence>
<proteinExistence type="predicted"/>
<keyword evidence="1" id="KW-0812">Transmembrane</keyword>
<evidence type="ECO:0008006" key="4">
    <source>
        <dbReference type="Google" id="ProtNLM"/>
    </source>
</evidence>
<dbReference type="AlphaFoldDB" id="A0A1F6UP92"/>
<reference evidence="2 3" key="1">
    <citation type="journal article" date="2016" name="Nat. Commun.">
        <title>Thousands of microbial genomes shed light on interconnected biogeochemical processes in an aquifer system.</title>
        <authorList>
            <person name="Anantharaman K."/>
            <person name="Brown C.T."/>
            <person name="Hug L.A."/>
            <person name="Sharon I."/>
            <person name="Castelle C.J."/>
            <person name="Probst A.J."/>
            <person name="Thomas B.C."/>
            <person name="Singh A."/>
            <person name="Wilkins M.J."/>
            <person name="Karaoz U."/>
            <person name="Brodie E.L."/>
            <person name="Williams K.H."/>
            <person name="Hubbard S.S."/>
            <person name="Banfield J.F."/>
        </authorList>
    </citation>
    <scope>NUCLEOTIDE SEQUENCE [LARGE SCALE GENOMIC DNA]</scope>
</reference>
<sequence>MSDNVKENIKSPDTWLRVLIMLLFVFILHVTEIVLAAVVLLQLLVVIFSGEPNVRLLRFGRDLGTFIYQTVRFLTYNSEERPFPFGDWPQTTPS</sequence>
<organism evidence="2 3">
    <name type="scientific">Candidatus Muproteobacteria bacterium RBG_19FT_COMBO_61_10</name>
    <dbReference type="NCBI Taxonomy" id="1817761"/>
    <lineage>
        <taxon>Bacteria</taxon>
        <taxon>Pseudomonadati</taxon>
        <taxon>Pseudomonadota</taxon>
        <taxon>Candidatus Muproteobacteria</taxon>
    </lineage>
</organism>
<dbReference type="Pfam" id="PF14333">
    <property type="entry name" value="DUF4389"/>
    <property type="match status" value="1"/>
</dbReference>
<comment type="caution">
    <text evidence="2">The sequence shown here is derived from an EMBL/GenBank/DDBJ whole genome shotgun (WGS) entry which is preliminary data.</text>
</comment>
<evidence type="ECO:0000313" key="2">
    <source>
        <dbReference type="EMBL" id="OGI59183.1"/>
    </source>
</evidence>
<keyword evidence="1" id="KW-0472">Membrane</keyword>
<name>A0A1F6UP92_9PROT</name>
<evidence type="ECO:0000256" key="1">
    <source>
        <dbReference type="SAM" id="Phobius"/>
    </source>
</evidence>
<dbReference type="InterPro" id="IPR025498">
    <property type="entry name" value="DUF4389"/>
</dbReference>
<protein>
    <recommendedName>
        <fullName evidence="4">Lipase</fullName>
    </recommendedName>
</protein>
<gene>
    <name evidence="2" type="ORF">A2V58_09550</name>
</gene>
<dbReference type="EMBL" id="MFSV01000007">
    <property type="protein sequence ID" value="OGI59183.1"/>
    <property type="molecule type" value="Genomic_DNA"/>
</dbReference>